<gene>
    <name evidence="2" type="ORF">AGRI_06167</name>
</gene>
<keyword evidence="1" id="KW-0812">Transmembrane</keyword>
<keyword evidence="1" id="KW-0472">Membrane</keyword>
<proteinExistence type="predicted"/>
<dbReference type="PATRIC" id="fig|1195246.3.peg.1219"/>
<dbReference type="eggNOG" id="ENOG5032S0P">
    <property type="taxonomic scope" value="Bacteria"/>
</dbReference>
<organism evidence="2 3">
    <name type="scientific">Alishewanella agri BL06</name>
    <dbReference type="NCBI Taxonomy" id="1195246"/>
    <lineage>
        <taxon>Bacteria</taxon>
        <taxon>Pseudomonadati</taxon>
        <taxon>Pseudomonadota</taxon>
        <taxon>Gammaproteobacteria</taxon>
        <taxon>Alteromonadales</taxon>
        <taxon>Alteromonadaceae</taxon>
        <taxon>Alishewanella</taxon>
    </lineage>
</organism>
<dbReference type="RefSeq" id="WP_008984141.1">
    <property type="nucleotide sequence ID" value="NZ_AKKU01000011.1"/>
</dbReference>
<name>I9DU63_9ALTE</name>
<dbReference type="Proteomes" id="UP000035062">
    <property type="component" value="Unassembled WGS sequence"/>
</dbReference>
<protein>
    <recommendedName>
        <fullName evidence="4">DUF2982 domain-containing protein</fullName>
    </recommendedName>
</protein>
<dbReference type="STRING" id="1195246.AGRI_06167"/>
<feature type="transmembrane region" description="Helical" evidence="1">
    <location>
        <begin position="15"/>
        <end position="34"/>
    </location>
</feature>
<dbReference type="Pfam" id="PF11201">
    <property type="entry name" value="DUF2982"/>
    <property type="match status" value="1"/>
</dbReference>
<reference evidence="2 3" key="1">
    <citation type="journal article" date="2012" name="J. Bacteriol.">
        <title>Genome Sequence of Pectin-Degrading Alishewanella agri, Isolated from Landfill Soil.</title>
        <authorList>
            <person name="Kim J."/>
            <person name="Jung J."/>
            <person name="Sung J.S."/>
            <person name="Chun J."/>
            <person name="Park W."/>
        </authorList>
    </citation>
    <scope>NUCLEOTIDE SEQUENCE [LARGE SCALE GENOMIC DNA]</scope>
    <source>
        <strain evidence="2 3">BL06</strain>
    </source>
</reference>
<dbReference type="AlphaFoldDB" id="I9DU63"/>
<feature type="transmembrane region" description="Helical" evidence="1">
    <location>
        <begin position="41"/>
        <end position="59"/>
    </location>
</feature>
<dbReference type="EMBL" id="AKKU01000011">
    <property type="protein sequence ID" value="EIW89665.1"/>
    <property type="molecule type" value="Genomic_DNA"/>
</dbReference>
<sequence length="220" mass="23856">MSALAFSGSASSGGARLLIASAVLLLGLLLYTAFLAQQFTAILAIAYIAALLGLFLGWAKLAEPKYSLVCDAEGVRYQHRSGSWCLPWSAFSYCAVPSIEGKSLAYIGFKVTNIDALLTGLPVRLAVKIMTEQRPLYLEAVRQSCSSGQCATELLREKDQYKTSVAVYEGVKAVFAQRMLRLAAATGLELMVPVNVAPEQAESWCRAINKQRLTQLQDPN</sequence>
<keyword evidence="1" id="KW-1133">Transmembrane helix</keyword>
<evidence type="ECO:0000256" key="1">
    <source>
        <dbReference type="SAM" id="Phobius"/>
    </source>
</evidence>
<evidence type="ECO:0000313" key="2">
    <source>
        <dbReference type="EMBL" id="EIW89665.1"/>
    </source>
</evidence>
<dbReference type="InterPro" id="IPR021367">
    <property type="entry name" value="DUF2982"/>
</dbReference>
<accession>I9DU63</accession>
<evidence type="ECO:0000313" key="3">
    <source>
        <dbReference type="Proteomes" id="UP000035062"/>
    </source>
</evidence>
<keyword evidence="3" id="KW-1185">Reference proteome</keyword>
<comment type="caution">
    <text evidence="2">The sequence shown here is derived from an EMBL/GenBank/DDBJ whole genome shotgun (WGS) entry which is preliminary data.</text>
</comment>
<evidence type="ECO:0008006" key="4">
    <source>
        <dbReference type="Google" id="ProtNLM"/>
    </source>
</evidence>